<proteinExistence type="predicted"/>
<evidence type="ECO:0000313" key="3">
    <source>
        <dbReference type="Proteomes" id="UP001221757"/>
    </source>
</evidence>
<feature type="compositionally biased region" description="Basic and acidic residues" evidence="1">
    <location>
        <begin position="229"/>
        <end position="245"/>
    </location>
</feature>
<feature type="region of interest" description="Disordered" evidence="1">
    <location>
        <begin position="210"/>
        <end position="249"/>
    </location>
</feature>
<keyword evidence="3" id="KW-1185">Reference proteome</keyword>
<dbReference type="Proteomes" id="UP001221757">
    <property type="component" value="Unassembled WGS sequence"/>
</dbReference>
<accession>A0AAD7G1G3</accession>
<feature type="region of interest" description="Disordered" evidence="1">
    <location>
        <begin position="322"/>
        <end position="346"/>
    </location>
</feature>
<dbReference type="AlphaFoldDB" id="A0AAD7G1G3"/>
<name>A0AAD7G1G3_MYCRO</name>
<evidence type="ECO:0000313" key="2">
    <source>
        <dbReference type="EMBL" id="KAJ7655528.1"/>
    </source>
</evidence>
<feature type="compositionally biased region" description="Basic and acidic residues" evidence="1">
    <location>
        <begin position="210"/>
        <end position="221"/>
    </location>
</feature>
<sequence length="404" mass="43338">MSAERRSVAGGTSLCRRQKTSKTEPNPIQTQTQTQIGTSPATSRESCGATRDAKCAPVQRVAGCNPLQSPERRIQNADCRLRIQIADCRFQIADGRAQIAAGRGIDILRWPSSARDIEAGGDGTHSTRVTAGGRSRLSNLNGGGGGEDGYRIQERKQKFILTRLTRSLSLAADGVSTQAPSDGSGHAPTRSVEIQIHDWGTEHVADEREGLRAHVGRRPDPGADSGAGKGEHMSEDEGAHDEGPRRSTRRLASQVLHGAGAANLPTMRDGAGVLQLQLRGADVYCRGEKEGICPCRARAQVRRDCANWRSCSMPHSITPPYRAGATVAPNEEGWRRRRKERQKDGTKYLRQPHGYDVAAHRLERAIAGSGAAPGWGIGACRAKHFAAMAATDITPESIGAVTQA</sequence>
<evidence type="ECO:0000256" key="1">
    <source>
        <dbReference type="SAM" id="MobiDB-lite"/>
    </source>
</evidence>
<protein>
    <submittedName>
        <fullName evidence="2">Uncharacterized protein</fullName>
    </submittedName>
</protein>
<organism evidence="2 3">
    <name type="scientific">Mycena rosella</name>
    <name type="common">Pink bonnet</name>
    <name type="synonym">Agaricus rosellus</name>
    <dbReference type="NCBI Taxonomy" id="1033263"/>
    <lineage>
        <taxon>Eukaryota</taxon>
        <taxon>Fungi</taxon>
        <taxon>Dikarya</taxon>
        <taxon>Basidiomycota</taxon>
        <taxon>Agaricomycotina</taxon>
        <taxon>Agaricomycetes</taxon>
        <taxon>Agaricomycetidae</taxon>
        <taxon>Agaricales</taxon>
        <taxon>Marasmiineae</taxon>
        <taxon>Mycenaceae</taxon>
        <taxon>Mycena</taxon>
    </lineage>
</organism>
<feature type="region of interest" description="Disordered" evidence="1">
    <location>
        <begin position="118"/>
        <end position="150"/>
    </location>
</feature>
<comment type="caution">
    <text evidence="2">The sequence shown here is derived from an EMBL/GenBank/DDBJ whole genome shotgun (WGS) entry which is preliminary data.</text>
</comment>
<feature type="region of interest" description="Disordered" evidence="1">
    <location>
        <begin position="1"/>
        <end position="47"/>
    </location>
</feature>
<gene>
    <name evidence="2" type="ORF">B0H17DRAFT_1146365</name>
</gene>
<reference evidence="2" key="1">
    <citation type="submission" date="2023-03" db="EMBL/GenBank/DDBJ databases">
        <title>Massive genome expansion in bonnet fungi (Mycena s.s.) driven by repeated elements and novel gene families across ecological guilds.</title>
        <authorList>
            <consortium name="Lawrence Berkeley National Laboratory"/>
            <person name="Harder C.B."/>
            <person name="Miyauchi S."/>
            <person name="Viragh M."/>
            <person name="Kuo A."/>
            <person name="Thoen E."/>
            <person name="Andreopoulos B."/>
            <person name="Lu D."/>
            <person name="Skrede I."/>
            <person name="Drula E."/>
            <person name="Henrissat B."/>
            <person name="Morin E."/>
            <person name="Kohler A."/>
            <person name="Barry K."/>
            <person name="LaButti K."/>
            <person name="Morin E."/>
            <person name="Salamov A."/>
            <person name="Lipzen A."/>
            <person name="Mereny Z."/>
            <person name="Hegedus B."/>
            <person name="Baldrian P."/>
            <person name="Stursova M."/>
            <person name="Weitz H."/>
            <person name="Taylor A."/>
            <person name="Grigoriev I.V."/>
            <person name="Nagy L.G."/>
            <person name="Martin F."/>
            <person name="Kauserud H."/>
        </authorList>
    </citation>
    <scope>NUCLEOTIDE SEQUENCE</scope>
    <source>
        <strain evidence="2">CBHHK067</strain>
    </source>
</reference>
<dbReference type="EMBL" id="JARKIE010000307">
    <property type="protein sequence ID" value="KAJ7655528.1"/>
    <property type="molecule type" value="Genomic_DNA"/>
</dbReference>
<feature type="compositionally biased region" description="Low complexity" evidence="1">
    <location>
        <begin position="28"/>
        <end position="38"/>
    </location>
</feature>